<proteinExistence type="predicted"/>
<protein>
    <submittedName>
        <fullName evidence="1">Uncharacterized protein</fullName>
    </submittedName>
</protein>
<reference evidence="1" key="1">
    <citation type="journal article" date="2013" name="Genome Biol.">
        <title>Draft genome of the mountain pine beetle, Dendroctonus ponderosae Hopkins, a major forest pest.</title>
        <authorList>
            <person name="Keeling C.I."/>
            <person name="Yuen M.M."/>
            <person name="Liao N.Y."/>
            <person name="Docking T.R."/>
            <person name="Chan S.K."/>
            <person name="Taylor G.A."/>
            <person name="Palmquist D.L."/>
            <person name="Jackman S.D."/>
            <person name="Nguyen A."/>
            <person name="Li M."/>
            <person name="Henderson H."/>
            <person name="Janes J.K."/>
            <person name="Zhao Y."/>
            <person name="Pandoh P."/>
            <person name="Moore R."/>
            <person name="Sperling F.A."/>
            <person name="Huber D.P."/>
            <person name="Birol I."/>
            <person name="Jones S.J."/>
            <person name="Bohlmann J."/>
        </authorList>
    </citation>
    <scope>NUCLEOTIDE SEQUENCE</scope>
</reference>
<sequence length="60" mass="6394">MMGVVQEVHPGADGVIRTATIKTASSTLKRPAGGMFAPLNVATLGRLANLRQFLKDRSDK</sequence>
<dbReference type="InterPro" id="IPR040676">
    <property type="entry name" value="DUF5641"/>
</dbReference>
<organism evidence="1">
    <name type="scientific">Dendroctonus ponderosae</name>
    <name type="common">Mountain pine beetle</name>
    <dbReference type="NCBI Taxonomy" id="77166"/>
    <lineage>
        <taxon>Eukaryota</taxon>
        <taxon>Metazoa</taxon>
        <taxon>Ecdysozoa</taxon>
        <taxon>Arthropoda</taxon>
        <taxon>Hexapoda</taxon>
        <taxon>Insecta</taxon>
        <taxon>Pterygota</taxon>
        <taxon>Neoptera</taxon>
        <taxon>Endopterygota</taxon>
        <taxon>Coleoptera</taxon>
        <taxon>Polyphaga</taxon>
        <taxon>Cucujiformia</taxon>
        <taxon>Curculionidae</taxon>
        <taxon>Scolytinae</taxon>
        <taxon>Dendroctonus</taxon>
    </lineage>
</organism>
<accession>N6TW32</accession>
<gene>
    <name evidence="1" type="ORF">YQE_01336</name>
</gene>
<dbReference type="EMBL" id="KB739388">
    <property type="protein sequence ID" value="ENN82288.1"/>
    <property type="molecule type" value="Genomic_DNA"/>
</dbReference>
<dbReference type="HOGENOM" id="CLU_2944059_0_0_1"/>
<dbReference type="Pfam" id="PF18701">
    <property type="entry name" value="DUF5641"/>
    <property type="match status" value="1"/>
</dbReference>
<evidence type="ECO:0000313" key="1">
    <source>
        <dbReference type="EMBL" id="ENN82288.1"/>
    </source>
</evidence>
<name>N6TW32_DENPD</name>
<feature type="non-terminal residue" evidence="1">
    <location>
        <position position="1"/>
    </location>
</feature>
<dbReference type="AlphaFoldDB" id="N6TW32"/>